<dbReference type="RefSeq" id="YP_010781399.1">
    <property type="nucleotide sequence ID" value="NC_075039.1"/>
</dbReference>
<name>A0A6N1NI61_9VIRU</name>
<dbReference type="KEGG" id="vg:80518163"/>
<reference evidence="1" key="1">
    <citation type="submission" date="2017-01" db="EMBL/GenBank/DDBJ databases">
        <authorList>
            <person name="Assis F.L."/>
            <person name="Abrahao J.S."/>
            <person name="Silva L."/>
            <person name="Khalil J.B."/>
            <person name="Rodrigues R."/>
            <person name="Silva L.S."/>
            <person name="Arantes T."/>
            <person name="Boratto P."/>
            <person name="Andrade M."/>
            <person name="Kroon E.G."/>
            <person name="Ribeiro B."/>
            <person name="Bergier I."/>
            <person name="Seligmann H."/>
            <person name="Ghigo E."/>
            <person name="Colson P."/>
            <person name="Levasseur A."/>
            <person name="Raoult D."/>
            <person name="Scola B.L."/>
        </authorList>
    </citation>
    <scope>NUCLEOTIDE SEQUENCE</scope>
    <source>
        <strain evidence="1">Soda lake</strain>
    </source>
</reference>
<dbReference type="EMBL" id="KY523104">
    <property type="protein sequence ID" value="QKU34754.1"/>
    <property type="molecule type" value="Genomic_DNA"/>
</dbReference>
<sequence length="206" mass="24520">MACNGNGKCYDKDKLNNFVKYTQCKHGCKLKPCSCCRNLCPMWYINNPDEYCGICKNIGPKKRRLIRLGQSCTYCHKKLNNKQININYDWEVKKMHWACWNMWKKMNGIIDDPKSDEEYSEDDLEGCTIYANPDINIKTNMPKWTENIITLTTKITDNDDWHQEQMCVNCRKKKYVPIYSNGYRALCTNCFREFKDKLQDIYEYDD</sequence>
<proteinExistence type="predicted"/>
<dbReference type="GeneID" id="80518163"/>
<reference evidence="1" key="2">
    <citation type="journal article" date="2018" name="Nat. Commun.">
        <title>Tailed giant Tupanvirus possesses the most complete translational apparatus of the known virosphere.</title>
        <authorList>
            <person name="Abrahao J."/>
            <person name="Silva L."/>
            <person name="Silva L.S."/>
            <person name="Khalil J.Y.B."/>
            <person name="Rodrigues R."/>
            <person name="Arantes T."/>
            <person name="Assis F."/>
            <person name="Boratto P."/>
            <person name="Andrade M."/>
            <person name="Kroon E.G."/>
            <person name="Ribeiro B."/>
            <person name="Bergier I."/>
            <person name="Seligmann H."/>
            <person name="Ghigo E."/>
            <person name="Colson P."/>
            <person name="Levasseur A."/>
            <person name="Kroemer G."/>
            <person name="Raoult D."/>
            <person name="La Scola B."/>
        </authorList>
    </citation>
    <scope>NUCLEOTIDE SEQUENCE [LARGE SCALE GENOMIC DNA]</scope>
    <source>
        <strain evidence="1">Soda lake</strain>
    </source>
</reference>
<accession>A0A6N1NI61</accession>
<protein>
    <submittedName>
        <fullName evidence="1">Putative orfan</fullName>
    </submittedName>
</protein>
<organism evidence="1">
    <name type="scientific">Tupanvirus soda lake</name>
    <dbReference type="NCBI Taxonomy" id="2126985"/>
    <lineage>
        <taxon>Viruses</taxon>
        <taxon>Varidnaviria</taxon>
        <taxon>Bamfordvirae</taxon>
        <taxon>Nucleocytoviricota</taxon>
        <taxon>Megaviricetes</taxon>
        <taxon>Imitervirales</taxon>
        <taxon>Mimiviridae</taxon>
        <taxon>Megamimivirinae</taxon>
        <taxon>Tupanvirus</taxon>
        <taxon>Tupanvirus salinum</taxon>
    </lineage>
</organism>
<evidence type="ECO:0000313" key="1">
    <source>
        <dbReference type="EMBL" id="QKU34754.1"/>
    </source>
</evidence>